<feature type="compositionally biased region" description="Low complexity" evidence="1">
    <location>
        <begin position="191"/>
        <end position="201"/>
    </location>
</feature>
<feature type="region of interest" description="Disordered" evidence="1">
    <location>
        <begin position="881"/>
        <end position="933"/>
    </location>
</feature>
<name>A0ABD1ZGM8_9MARC</name>
<feature type="region of interest" description="Disordered" evidence="1">
    <location>
        <begin position="480"/>
        <end position="500"/>
    </location>
</feature>
<feature type="region of interest" description="Disordered" evidence="1">
    <location>
        <begin position="781"/>
        <end position="800"/>
    </location>
</feature>
<dbReference type="InterPro" id="IPR056605">
    <property type="entry name" value="LTI65_LTI78_N"/>
</dbReference>
<evidence type="ECO:0000256" key="1">
    <source>
        <dbReference type="SAM" id="MobiDB-lite"/>
    </source>
</evidence>
<dbReference type="PANTHER" id="PTHR33836">
    <property type="entry name" value="LOW-TEMPERATURE-INDUCED 65 KDA PROTEIN-RELATED"/>
    <property type="match status" value="1"/>
</dbReference>
<dbReference type="EMBL" id="JBHFFA010000001">
    <property type="protein sequence ID" value="KAL2650242.1"/>
    <property type="molecule type" value="Genomic_DNA"/>
</dbReference>
<feature type="compositionally biased region" description="Polar residues" evidence="1">
    <location>
        <begin position="370"/>
        <end position="388"/>
    </location>
</feature>
<sequence>MPQIYGHTRESNELSPVTLTPADSEEEKSREMATMEPTSPMDTSAADSGEKKKPSLMKKVKAKAKKLKNKLKPGSGHRADELSPTHDQQHDDDGSSSSSSDEQEDDDQELGYTPLTSSVNTDDDKRTAHATTVPGSGFDNEDSRQMGSDVNLGAGYGMPHEDRKFGLLDEPSEKGPLAQEDPAAPKPPTSTVPISSSSPLSQFRSAGPAGAEQAVPTSYNYYNKDPTSAYKTPSPEALGITSGSSESAHRDETPSALGGESTGVTPILSESRAFGSGISVPEAEDRSQPGYSNRSAERSEEEDRDAKIPVGILAPGEAGTESKSNRHDDSLSGRNYNQDVGMATPTTSDVKGTLASAKDAALDKVGYGSTDEQTPTEQIQPADTSSAESPKRIHKRAYEGLTAAGVGLTGAVVGMGQKLGVYRDYDHGNTPAETTTDEPTISQKAYDTVVGAKDTVAQNIPGVGTPAGEPTVGQKAYDTAADTKDAAADKISGETSERTMTDKAYGAVVGAKDAAADKLGYNTNNTQQSSPTGEPTMAQKAYDTILGTKDAVASKLPLGATTTQQPTEPSVGEKAYDTTAGMKDAAADTVSSGAGEPTVTQKAYGTLLGVKDAAADEIGVGAAKTSDSVPSDDHPAHTSSFFDSKAAPVSEFNESSEQSKPVSEKVGETATGWKDSITKSLGMGSPSPATEGGALGVNDRGLAAQSETEGKPVTQKAAETGRGLMENVASKFGYQGSATKTPSEQAAGDVEGRAREADVAMSSDSTPVSQKAADTVYQAKDSAVSTFSPTKHDKELSQTVTESISNLPTLLTEKLGFGNKSAPATPSGTTISESKNDFKGPAELDVPVSANPENLSPAANTPESAASPGIVNRVSGVVSSFFGGNKKTSAGGGGEEYSPASSLSGDARRDITDTTPMVTDTSGVDTHRSSPAA</sequence>
<dbReference type="Proteomes" id="UP001605036">
    <property type="component" value="Unassembled WGS sequence"/>
</dbReference>
<feature type="compositionally biased region" description="Basic and acidic residues" evidence="1">
    <location>
        <begin position="159"/>
        <end position="173"/>
    </location>
</feature>
<feature type="compositionally biased region" description="Basic residues" evidence="1">
    <location>
        <begin position="54"/>
        <end position="71"/>
    </location>
</feature>
<feature type="domain" description="LTI65/LTI78 N-terminal" evidence="2">
    <location>
        <begin position="51"/>
        <end position="109"/>
    </location>
</feature>
<feature type="compositionally biased region" description="Basic and acidic residues" evidence="1">
    <location>
        <begin position="77"/>
        <end position="93"/>
    </location>
</feature>
<evidence type="ECO:0000313" key="3">
    <source>
        <dbReference type="EMBL" id="KAL2650242.1"/>
    </source>
</evidence>
<evidence type="ECO:0000313" key="4">
    <source>
        <dbReference type="Proteomes" id="UP001605036"/>
    </source>
</evidence>
<dbReference type="Pfam" id="PF23403">
    <property type="entry name" value="LTI65_LTI78_N"/>
    <property type="match status" value="1"/>
</dbReference>
<evidence type="ECO:0000259" key="2">
    <source>
        <dbReference type="Pfam" id="PF23403"/>
    </source>
</evidence>
<feature type="compositionally biased region" description="Polar residues" evidence="1">
    <location>
        <begin position="913"/>
        <end position="924"/>
    </location>
</feature>
<feature type="compositionally biased region" description="Basic and acidic residues" evidence="1">
    <location>
        <begin position="481"/>
        <end position="500"/>
    </location>
</feature>
<comment type="caution">
    <text evidence="3">The sequence shown here is derived from an EMBL/GenBank/DDBJ whole genome shotgun (WGS) entry which is preliminary data.</text>
</comment>
<feature type="compositionally biased region" description="Polar residues" evidence="1">
    <location>
        <begin position="215"/>
        <end position="231"/>
    </location>
</feature>
<accession>A0ABD1ZGM8</accession>
<feature type="compositionally biased region" description="Polar residues" evidence="1">
    <location>
        <begin position="851"/>
        <end position="864"/>
    </location>
</feature>
<dbReference type="InterPro" id="IPR037491">
    <property type="entry name" value="LTI78/LTI65"/>
</dbReference>
<protein>
    <recommendedName>
        <fullName evidence="2">LTI65/LTI78 N-terminal domain-containing protein</fullName>
    </recommendedName>
</protein>
<feature type="region of interest" description="Disordered" evidence="1">
    <location>
        <begin position="816"/>
        <end position="869"/>
    </location>
</feature>
<dbReference type="PANTHER" id="PTHR33836:SF1">
    <property type="entry name" value="LOW-TEMPERATURE-INDUCED 65 KDA PROTEIN-RELATED"/>
    <property type="match status" value="1"/>
</dbReference>
<feature type="compositionally biased region" description="Polar residues" evidence="1">
    <location>
        <begin position="332"/>
        <end position="350"/>
    </location>
</feature>
<feature type="compositionally biased region" description="Polar residues" evidence="1">
    <location>
        <begin position="36"/>
        <end position="46"/>
    </location>
</feature>
<feature type="compositionally biased region" description="Polar residues" evidence="1">
    <location>
        <begin position="652"/>
        <end position="661"/>
    </location>
</feature>
<keyword evidence="4" id="KW-1185">Reference proteome</keyword>
<feature type="compositionally biased region" description="Polar residues" evidence="1">
    <location>
        <begin position="822"/>
        <end position="833"/>
    </location>
</feature>
<gene>
    <name evidence="3" type="ORF">R1flu_018370</name>
</gene>
<dbReference type="AlphaFoldDB" id="A0ABD1ZGM8"/>
<proteinExistence type="predicted"/>
<feature type="region of interest" description="Disordered" evidence="1">
    <location>
        <begin position="1"/>
        <end position="391"/>
    </location>
</feature>
<organism evidence="3 4">
    <name type="scientific">Riccia fluitans</name>
    <dbReference type="NCBI Taxonomy" id="41844"/>
    <lineage>
        <taxon>Eukaryota</taxon>
        <taxon>Viridiplantae</taxon>
        <taxon>Streptophyta</taxon>
        <taxon>Embryophyta</taxon>
        <taxon>Marchantiophyta</taxon>
        <taxon>Marchantiopsida</taxon>
        <taxon>Marchantiidae</taxon>
        <taxon>Marchantiales</taxon>
        <taxon>Ricciaceae</taxon>
        <taxon>Riccia</taxon>
    </lineage>
</organism>
<feature type="region of interest" description="Disordered" evidence="1">
    <location>
        <begin position="622"/>
        <end position="774"/>
    </location>
</feature>
<reference evidence="3 4" key="1">
    <citation type="submission" date="2024-09" db="EMBL/GenBank/DDBJ databases">
        <title>Chromosome-scale assembly of Riccia fluitans.</title>
        <authorList>
            <person name="Paukszto L."/>
            <person name="Sawicki J."/>
            <person name="Karawczyk K."/>
            <person name="Piernik-Szablinska J."/>
            <person name="Szczecinska M."/>
            <person name="Mazdziarz M."/>
        </authorList>
    </citation>
    <scope>NUCLEOTIDE SEQUENCE [LARGE SCALE GENOMIC DNA]</scope>
    <source>
        <strain evidence="3">Rf_01</strain>
        <tissue evidence="3">Aerial parts of the thallus</tissue>
    </source>
</reference>